<dbReference type="InterPro" id="IPR045864">
    <property type="entry name" value="aa-tRNA-synth_II/BPL/LPL"/>
</dbReference>
<comment type="subunit">
    <text evidence="7">Homodimer.</text>
</comment>
<dbReference type="InterPro" id="IPR004499">
    <property type="entry name" value="Pro-tRNA-ligase_IIa_arc-type"/>
</dbReference>
<evidence type="ECO:0000256" key="7">
    <source>
        <dbReference type="HAMAP-Rule" id="MF_01571"/>
    </source>
</evidence>
<keyword evidence="1 7" id="KW-0963">Cytoplasm</keyword>
<evidence type="ECO:0000259" key="8">
    <source>
        <dbReference type="PROSITE" id="PS50862"/>
    </source>
</evidence>
<evidence type="ECO:0000256" key="2">
    <source>
        <dbReference type="ARBA" id="ARBA00022598"/>
    </source>
</evidence>
<comment type="caution">
    <text evidence="9">The sequence shown here is derived from an EMBL/GenBank/DDBJ whole genome shotgun (WGS) entry which is preliminary data.</text>
</comment>
<dbReference type="Proteomes" id="UP000664698">
    <property type="component" value="Unassembled WGS sequence"/>
</dbReference>
<dbReference type="GO" id="GO:0004827">
    <property type="term" value="F:proline-tRNA ligase activity"/>
    <property type="evidence" value="ECO:0007669"/>
    <property type="project" value="UniProtKB-EC"/>
</dbReference>
<dbReference type="PROSITE" id="PS50862">
    <property type="entry name" value="AA_TRNA_LIGASE_II"/>
    <property type="match status" value="1"/>
</dbReference>
<dbReference type="Pfam" id="PF00587">
    <property type="entry name" value="tRNA-synt_2b"/>
    <property type="match status" value="1"/>
</dbReference>
<reference evidence="9 10" key="1">
    <citation type="submission" date="2021-03" db="EMBL/GenBank/DDBJ databases">
        <title>novel species isolated from a fishpond in China.</title>
        <authorList>
            <person name="Lu H."/>
            <person name="Cai Z."/>
        </authorList>
    </citation>
    <scope>NUCLEOTIDE SEQUENCE [LARGE SCALE GENOMIC DNA]</scope>
    <source>
        <strain evidence="9 10">JCM 31546</strain>
    </source>
</reference>
<keyword evidence="6 7" id="KW-0030">Aminoacyl-tRNA synthetase</keyword>
<dbReference type="InterPro" id="IPR036621">
    <property type="entry name" value="Anticodon-bd_dom_sf"/>
</dbReference>
<dbReference type="SMART" id="SM00946">
    <property type="entry name" value="ProRS-C_1"/>
    <property type="match status" value="1"/>
</dbReference>
<evidence type="ECO:0000256" key="3">
    <source>
        <dbReference type="ARBA" id="ARBA00022741"/>
    </source>
</evidence>
<dbReference type="InterPro" id="IPR017449">
    <property type="entry name" value="Pro-tRNA_synth_II"/>
</dbReference>
<feature type="domain" description="Aminoacyl-transfer RNA synthetases class-II family profile" evidence="8">
    <location>
        <begin position="27"/>
        <end position="294"/>
    </location>
</feature>
<keyword evidence="10" id="KW-1185">Reference proteome</keyword>
<dbReference type="InterPro" id="IPR033721">
    <property type="entry name" value="ProRS_core_arch_euk"/>
</dbReference>
<sequence>MSKGLPKRSEDYSLWYNELVKKADLAENSAVRGCMVIKPYGYSIWEKMQAQLDKMFKETGHTNAYFPLFIPKSYLSKEASHVEGFAKECAVVTHYRLKNAEDGSGVIVDPEAKLEEELIVRPTSETVIWSTYKNWIQSYRDLPLLVNQWANVVRWEMRTRLFLRTSEFLWQEGHTAHATAKEAMDETVQMMNVYAQFAEEYMAVPVVKGRKTENERFAGADETFCIEAMMQDGKALQAGTSHFLGQNFAKAFDVKFATKEGGLEYVWGTSWGVSTRLMGALIMAHSDDNGLVLPPKLAPIQVVIVPIYRGEAELEAISVKAKEIMGELRKAGVSVKFDDRDTQKPGWKFAEYELKGVPVRIALGPRDLENGTIEIARRDTLTKETFDLSSQPIVDKVTGLLETIQENIYKKAFDFRASVTSEVNTWDEFQQVLEEKGGFVSAHWDGTLETEEKIKELTKATIRCIPLDRKEEEGACIYSGKPSAGRVYFAKAY</sequence>
<dbReference type="RefSeq" id="WP_206567716.1">
    <property type="nucleotide sequence ID" value="NZ_JAFKCW010000001.1"/>
</dbReference>
<comment type="subcellular location">
    <subcellularLocation>
        <location evidence="7">Cytoplasm</location>
    </subcellularLocation>
</comment>
<dbReference type="EC" id="6.1.1.15" evidence="7"/>
<comment type="similarity">
    <text evidence="7">Belongs to the class-II aminoacyl-tRNA synthetase family. ProS type 3 subfamily.</text>
</comment>
<dbReference type="Gene3D" id="3.30.110.30">
    <property type="entry name" value="C-terminal domain of ProRS"/>
    <property type="match status" value="1"/>
</dbReference>
<evidence type="ECO:0000256" key="6">
    <source>
        <dbReference type="ARBA" id="ARBA00023146"/>
    </source>
</evidence>
<protein>
    <recommendedName>
        <fullName evidence="7">Proline--tRNA ligase</fullName>
        <ecNumber evidence="7">6.1.1.15</ecNumber>
    </recommendedName>
    <alternativeName>
        <fullName evidence="7">Prolyl-tRNA synthetase</fullName>
        <shortName evidence="7">ProRS</shortName>
    </alternativeName>
</protein>
<dbReference type="InterPro" id="IPR006195">
    <property type="entry name" value="aa-tRNA-synth_II"/>
</dbReference>
<evidence type="ECO:0000256" key="5">
    <source>
        <dbReference type="ARBA" id="ARBA00022917"/>
    </source>
</evidence>
<evidence type="ECO:0000256" key="4">
    <source>
        <dbReference type="ARBA" id="ARBA00022840"/>
    </source>
</evidence>
<organism evidence="9 10">
    <name type="scientific">Algoriphagus aestuariicola</name>
    <dbReference type="NCBI Taxonomy" id="1852016"/>
    <lineage>
        <taxon>Bacteria</taxon>
        <taxon>Pseudomonadati</taxon>
        <taxon>Bacteroidota</taxon>
        <taxon>Cytophagia</taxon>
        <taxon>Cytophagales</taxon>
        <taxon>Cyclobacteriaceae</taxon>
        <taxon>Algoriphagus</taxon>
    </lineage>
</organism>
<dbReference type="CDD" id="cd00862">
    <property type="entry name" value="ProRS_anticodon_zinc"/>
    <property type="match status" value="1"/>
</dbReference>
<gene>
    <name evidence="7" type="primary">proS</name>
    <name evidence="9" type="ORF">J0A67_02630</name>
</gene>
<dbReference type="Gene3D" id="3.30.930.10">
    <property type="entry name" value="Bira Bifunctional Protein, Domain 2"/>
    <property type="match status" value="1"/>
</dbReference>
<comment type="domain">
    <text evidence="7">Consists of three domains: the N-terminal catalytic domain, the anticodon-binding domain and the C-terminal extension.</text>
</comment>
<name>A0ABS3BKA7_9BACT</name>
<proteinExistence type="inferred from homology"/>
<dbReference type="Gene3D" id="3.40.50.800">
    <property type="entry name" value="Anticodon-binding domain"/>
    <property type="match status" value="1"/>
</dbReference>
<dbReference type="InterPro" id="IPR004154">
    <property type="entry name" value="Anticodon-bd"/>
</dbReference>
<accession>A0ABS3BKA7</accession>
<dbReference type="EMBL" id="JAFKCW010000001">
    <property type="protein sequence ID" value="MBN7799735.1"/>
    <property type="molecule type" value="Genomic_DNA"/>
</dbReference>
<dbReference type="InterPro" id="IPR016061">
    <property type="entry name" value="Pro-tRNA_ligase_II_C"/>
</dbReference>
<dbReference type="CDD" id="cd00778">
    <property type="entry name" value="ProRS_core_arch_euk"/>
    <property type="match status" value="1"/>
</dbReference>
<dbReference type="Pfam" id="PF03129">
    <property type="entry name" value="HGTP_anticodon"/>
    <property type="match status" value="1"/>
</dbReference>
<dbReference type="Pfam" id="PF09180">
    <property type="entry name" value="ProRS-C_1"/>
    <property type="match status" value="1"/>
</dbReference>
<evidence type="ECO:0000256" key="1">
    <source>
        <dbReference type="ARBA" id="ARBA00022490"/>
    </source>
</evidence>
<keyword evidence="3 7" id="KW-0547">Nucleotide-binding</keyword>
<dbReference type="SUPFAM" id="SSF55681">
    <property type="entry name" value="Class II aaRS and biotin synthetases"/>
    <property type="match status" value="1"/>
</dbReference>
<evidence type="ECO:0000313" key="10">
    <source>
        <dbReference type="Proteomes" id="UP000664698"/>
    </source>
</evidence>
<dbReference type="SUPFAM" id="SSF64586">
    <property type="entry name" value="C-terminal domain of ProRS"/>
    <property type="match status" value="1"/>
</dbReference>
<keyword evidence="5 7" id="KW-0648">Protein biosynthesis</keyword>
<comment type="catalytic activity">
    <reaction evidence="7">
        <text>tRNA(Pro) + L-proline + ATP = L-prolyl-tRNA(Pro) + AMP + diphosphate</text>
        <dbReference type="Rhea" id="RHEA:14305"/>
        <dbReference type="Rhea" id="RHEA-COMP:9700"/>
        <dbReference type="Rhea" id="RHEA-COMP:9702"/>
        <dbReference type="ChEBI" id="CHEBI:30616"/>
        <dbReference type="ChEBI" id="CHEBI:33019"/>
        <dbReference type="ChEBI" id="CHEBI:60039"/>
        <dbReference type="ChEBI" id="CHEBI:78442"/>
        <dbReference type="ChEBI" id="CHEBI:78532"/>
        <dbReference type="ChEBI" id="CHEBI:456215"/>
        <dbReference type="EC" id="6.1.1.15"/>
    </reaction>
</comment>
<dbReference type="NCBIfam" id="TIGR00408">
    <property type="entry name" value="proS_fam_I"/>
    <property type="match status" value="1"/>
</dbReference>
<evidence type="ECO:0000313" key="9">
    <source>
        <dbReference type="EMBL" id="MBN7799735.1"/>
    </source>
</evidence>
<comment type="function">
    <text evidence="7">Catalyzes the attachment of proline to tRNA(Pro) in a two-step reaction: proline is first activated by ATP to form Pro-AMP and then transferred to the acceptor end of tRNA(Pro).</text>
</comment>
<keyword evidence="2 7" id="KW-0436">Ligase</keyword>
<keyword evidence="4 7" id="KW-0067">ATP-binding</keyword>
<dbReference type="PANTHER" id="PTHR43382">
    <property type="entry name" value="PROLYL-TRNA SYNTHETASE"/>
    <property type="match status" value="1"/>
</dbReference>
<dbReference type="SUPFAM" id="SSF52954">
    <property type="entry name" value="Class II aaRS ABD-related"/>
    <property type="match status" value="1"/>
</dbReference>
<dbReference type="InterPro" id="IPR002314">
    <property type="entry name" value="aa-tRNA-synt_IIb"/>
</dbReference>
<dbReference type="PANTHER" id="PTHR43382:SF2">
    <property type="entry name" value="BIFUNCTIONAL GLUTAMATE_PROLINE--TRNA LIGASE"/>
    <property type="match status" value="1"/>
</dbReference>
<dbReference type="HAMAP" id="MF_01571">
    <property type="entry name" value="Pro_tRNA_synth_type3"/>
    <property type="match status" value="1"/>
</dbReference>